<dbReference type="InterPro" id="IPR011853">
    <property type="entry name" value="TRAP_DctM-Dct_fused"/>
</dbReference>
<reference evidence="4" key="1">
    <citation type="submission" date="2020-10" db="EMBL/GenBank/DDBJ databases">
        <authorList>
            <person name="Gilroy R."/>
        </authorList>
    </citation>
    <scope>NUCLEOTIDE SEQUENCE</scope>
    <source>
        <strain evidence="4">ChiBcolR7-354</strain>
    </source>
</reference>
<dbReference type="Pfam" id="PF06808">
    <property type="entry name" value="DctM"/>
    <property type="match status" value="1"/>
</dbReference>
<feature type="transmembrane region" description="Helical" evidence="2">
    <location>
        <begin position="665"/>
        <end position="688"/>
    </location>
</feature>
<dbReference type="NCBIfam" id="TIGR02123">
    <property type="entry name" value="TRAP_fused"/>
    <property type="match status" value="1"/>
</dbReference>
<name>A0A9D0ZD40_9FIRM</name>
<dbReference type="AlphaFoldDB" id="A0A9D0ZD40"/>
<comment type="caution">
    <text evidence="4">The sequence shown here is derived from an EMBL/GenBank/DDBJ whole genome shotgun (WGS) entry which is preliminary data.</text>
</comment>
<dbReference type="PANTHER" id="PTHR43849:SF2">
    <property type="entry name" value="BLL3936 PROTEIN"/>
    <property type="match status" value="1"/>
</dbReference>
<feature type="transmembrane region" description="Helical" evidence="2">
    <location>
        <begin position="121"/>
        <end position="138"/>
    </location>
</feature>
<feature type="transmembrane region" description="Helical" evidence="2">
    <location>
        <begin position="176"/>
        <end position="195"/>
    </location>
</feature>
<evidence type="ECO:0000313" key="4">
    <source>
        <dbReference type="EMBL" id="HIQ78360.1"/>
    </source>
</evidence>
<evidence type="ECO:0000259" key="3">
    <source>
        <dbReference type="Pfam" id="PF06808"/>
    </source>
</evidence>
<feature type="transmembrane region" description="Helical" evidence="2">
    <location>
        <begin position="89"/>
        <end position="109"/>
    </location>
</feature>
<proteinExistence type="predicted"/>
<feature type="transmembrane region" description="Helical" evidence="2">
    <location>
        <begin position="412"/>
        <end position="430"/>
    </location>
</feature>
<organism evidence="4 5">
    <name type="scientific">Candidatus Scatomorpha intestinavium</name>
    <dbReference type="NCBI Taxonomy" id="2840922"/>
    <lineage>
        <taxon>Bacteria</taxon>
        <taxon>Bacillati</taxon>
        <taxon>Bacillota</taxon>
        <taxon>Clostridia</taxon>
        <taxon>Eubacteriales</taxon>
        <taxon>Candidatus Scatomorpha</taxon>
    </lineage>
</organism>
<feature type="transmembrane region" description="Helical" evidence="2">
    <location>
        <begin position="561"/>
        <end position="581"/>
    </location>
</feature>
<feature type="transmembrane region" description="Helical" evidence="2">
    <location>
        <begin position="245"/>
        <end position="267"/>
    </location>
</feature>
<feature type="transmembrane region" description="Helical" evidence="2">
    <location>
        <begin position="593"/>
        <end position="611"/>
    </location>
</feature>
<accession>A0A9D0ZD40</accession>
<feature type="transmembrane region" description="Helical" evidence="2">
    <location>
        <begin position="623"/>
        <end position="644"/>
    </location>
</feature>
<feature type="region of interest" description="Disordered" evidence="1">
    <location>
        <begin position="1"/>
        <end position="52"/>
    </location>
</feature>
<dbReference type="PANTHER" id="PTHR43849">
    <property type="entry name" value="BLL3936 PROTEIN"/>
    <property type="match status" value="1"/>
</dbReference>
<feature type="transmembrane region" description="Helical" evidence="2">
    <location>
        <begin position="370"/>
        <end position="391"/>
    </location>
</feature>
<keyword evidence="2" id="KW-0812">Transmembrane</keyword>
<dbReference type="Proteomes" id="UP000824262">
    <property type="component" value="Unassembled WGS sequence"/>
</dbReference>
<keyword evidence="2" id="KW-1133">Transmembrane helix</keyword>
<feature type="transmembrane region" description="Helical" evidence="2">
    <location>
        <begin position="501"/>
        <end position="528"/>
    </location>
</feature>
<feature type="transmembrane region" description="Helical" evidence="2">
    <location>
        <begin position="475"/>
        <end position="495"/>
    </location>
</feature>
<feature type="transmembrane region" description="Helical" evidence="2">
    <location>
        <begin position="144"/>
        <end position="164"/>
    </location>
</feature>
<protein>
    <submittedName>
        <fullName evidence="4">TRAP transporter permease</fullName>
    </submittedName>
</protein>
<feature type="domain" description="TRAP C4-dicarboxylate transport system permease DctM subunit" evidence="3">
    <location>
        <begin position="187"/>
        <end position="620"/>
    </location>
</feature>
<evidence type="ECO:0000313" key="5">
    <source>
        <dbReference type="Proteomes" id="UP000824262"/>
    </source>
</evidence>
<reference evidence="4" key="2">
    <citation type="journal article" date="2021" name="PeerJ">
        <title>Extensive microbial diversity within the chicken gut microbiome revealed by metagenomics and culture.</title>
        <authorList>
            <person name="Gilroy R."/>
            <person name="Ravi A."/>
            <person name="Getino M."/>
            <person name="Pursley I."/>
            <person name="Horton D.L."/>
            <person name="Alikhan N.F."/>
            <person name="Baker D."/>
            <person name="Gharbi K."/>
            <person name="Hall N."/>
            <person name="Watson M."/>
            <person name="Adriaenssens E.M."/>
            <person name="Foster-Nyarko E."/>
            <person name="Jarju S."/>
            <person name="Secka A."/>
            <person name="Antonio M."/>
            <person name="Oren A."/>
            <person name="Chaudhuri R.R."/>
            <person name="La Ragione R."/>
            <person name="Hildebrand F."/>
            <person name="Pallen M.J."/>
        </authorList>
    </citation>
    <scope>NUCLEOTIDE SEQUENCE</scope>
    <source>
        <strain evidence="4">ChiBcolR7-354</strain>
    </source>
</reference>
<keyword evidence="2" id="KW-0472">Membrane</keyword>
<sequence>MGSASEKGLKEKEIENGQEYTLGSDEDIENGVKATATNENTPEIDESQTKQNERVAEIISNATNMSDEELDSMIAKVEVESQYRDLKGVISVIVTVIAVAMGIFHFWLAGFSPITGSKARIIHLAFALCLTFLIYPISKKWRKLTIWDLILAVLGATVNIYLFLNVDRIAMNAGTLTTLDLIMGGLTIVLVILGARRAIGPALSIIAVVMLLYAYFGPYLPGFLQHRGYSIERLINHLYISLEGIFGTPLGTTSSYVFLFVMFGVFLSETGLSEFLTNAAMCVAGTKPGGPAKMAIVASGFFGMISGSAPANVVTTGAFTIPLMKEMGYKSHFAGAVEAVASTGGQIMPPVMGTAAFIMAEILGISYRSIIFMAIIPAILYYVALWFFVDLEARKCGLNGLKKEQLPKLKESFKTNAIMLLPVILMLVLILESYTAYFAAFWSTVLLVVLSMFNKKTRLNPKRLVNAIVKGVKQTISVSMATAVVGIVIGIVNLTGLGLQLANLIITLSGGHLIITMFLTMLACFVLGMGLPTSAAYIVAAAVAPTAMVKLGVPIEAAHMFIFYYACLSSITPPVALASFAASGLCGAPSGKVGWTAVRLGIIGFIVPYMFVYSPELLMQGEAYRIVIAFCTSCIGAFCLATAFQGYFRTNAKWYVRIMMGAASLLLIDSGLVTDAIGFACIAVSYVIQTMRLKKERAAVQLKA</sequence>
<evidence type="ECO:0000256" key="2">
    <source>
        <dbReference type="SAM" id="Phobius"/>
    </source>
</evidence>
<feature type="transmembrane region" description="Helical" evidence="2">
    <location>
        <begin position="296"/>
        <end position="321"/>
    </location>
</feature>
<evidence type="ECO:0000256" key="1">
    <source>
        <dbReference type="SAM" id="MobiDB-lite"/>
    </source>
</evidence>
<dbReference type="InterPro" id="IPR010656">
    <property type="entry name" value="DctM"/>
</dbReference>
<feature type="transmembrane region" description="Helical" evidence="2">
    <location>
        <begin position="436"/>
        <end position="454"/>
    </location>
</feature>
<feature type="transmembrane region" description="Helical" evidence="2">
    <location>
        <begin position="201"/>
        <end position="224"/>
    </location>
</feature>
<gene>
    <name evidence="4" type="ORF">IAB77_03780</name>
</gene>
<dbReference type="EMBL" id="DVGA01000041">
    <property type="protein sequence ID" value="HIQ78360.1"/>
    <property type="molecule type" value="Genomic_DNA"/>
</dbReference>